<dbReference type="Proteomes" id="UP000095649">
    <property type="component" value="Unassembled WGS sequence"/>
</dbReference>
<dbReference type="PANTHER" id="PTHR44936">
    <property type="entry name" value="SENSOR PROTEIN CREC"/>
    <property type="match status" value="1"/>
</dbReference>
<keyword evidence="6" id="KW-0067">ATP-binding</keyword>
<dbReference type="Gene3D" id="3.30.565.10">
    <property type="entry name" value="Histidine kinase-like ATPase, C-terminal domain"/>
    <property type="match status" value="1"/>
</dbReference>
<evidence type="ECO:0000256" key="1">
    <source>
        <dbReference type="ARBA" id="ARBA00000085"/>
    </source>
</evidence>
<dbReference type="InterPro" id="IPR036890">
    <property type="entry name" value="HATPase_C_sf"/>
</dbReference>
<comment type="catalytic activity">
    <reaction evidence="1">
        <text>ATP + protein L-histidine = ADP + protein N-phospho-L-histidine.</text>
        <dbReference type="EC" id="2.7.13.3"/>
    </reaction>
</comment>
<name>A0A173S0W4_9FIRM</name>
<keyword evidence="4" id="KW-0547">Nucleotide-binding</keyword>
<sequence length="279" mass="31332">MEQQRTEMRSITAEQQKRVEEVCFRSLALIGRNCEYLEQHFDRTGADASTRQAVADINTAAMQLDRTLSEAITLLEFLHEEAKPQLYPIDLCELLQQVSAQSDMIRAQLGVDIRLDYGGCTACCVMADRRDAELLCLHLLSNALRASREGGCVCIALRRTESGWQLTVTDDGCGLPGEDAQAALENRRSFLGGAQLGLLLCRECCRRMNWSLQLEPAPAKGTRAMVSIPLYTGESCPDGTVELRTDSETEREQRKYHLRAMLVREMRTMPERGDPDEEL</sequence>
<dbReference type="PANTHER" id="PTHR44936:SF10">
    <property type="entry name" value="SENSOR PROTEIN RSTB"/>
    <property type="match status" value="1"/>
</dbReference>
<reference evidence="9 10" key="1">
    <citation type="submission" date="2015-09" db="EMBL/GenBank/DDBJ databases">
        <authorList>
            <consortium name="Pathogen Informatics"/>
        </authorList>
    </citation>
    <scope>NUCLEOTIDE SEQUENCE [LARGE SCALE GENOMIC DNA]</scope>
    <source>
        <strain evidence="9 10">2789STDY5834970</strain>
    </source>
</reference>
<dbReference type="GO" id="GO:0000155">
    <property type="term" value="F:phosphorelay sensor kinase activity"/>
    <property type="evidence" value="ECO:0007669"/>
    <property type="project" value="TreeGrafter"/>
</dbReference>
<evidence type="ECO:0000256" key="3">
    <source>
        <dbReference type="ARBA" id="ARBA00022679"/>
    </source>
</evidence>
<gene>
    <name evidence="9" type="primary">senX3_2</name>
    <name evidence="9" type="ORF">ERS852582_00781</name>
</gene>
<protein>
    <recommendedName>
        <fullName evidence="2">histidine kinase</fullName>
        <ecNumber evidence="2">2.7.13.3</ecNumber>
    </recommendedName>
</protein>
<dbReference type="GO" id="GO:0005886">
    <property type="term" value="C:plasma membrane"/>
    <property type="evidence" value="ECO:0007669"/>
    <property type="project" value="TreeGrafter"/>
</dbReference>
<dbReference type="PROSITE" id="PS50109">
    <property type="entry name" value="HIS_KIN"/>
    <property type="match status" value="1"/>
</dbReference>
<evidence type="ECO:0000256" key="2">
    <source>
        <dbReference type="ARBA" id="ARBA00012438"/>
    </source>
</evidence>
<evidence type="ECO:0000256" key="6">
    <source>
        <dbReference type="ARBA" id="ARBA00022840"/>
    </source>
</evidence>
<evidence type="ECO:0000313" key="9">
    <source>
        <dbReference type="EMBL" id="CUM83940.1"/>
    </source>
</evidence>
<dbReference type="GO" id="GO:0005524">
    <property type="term" value="F:ATP binding"/>
    <property type="evidence" value="ECO:0007669"/>
    <property type="project" value="UniProtKB-KW"/>
</dbReference>
<evidence type="ECO:0000256" key="4">
    <source>
        <dbReference type="ARBA" id="ARBA00022741"/>
    </source>
</evidence>
<accession>A0A173S0W4</accession>
<dbReference type="SUPFAM" id="SSF55874">
    <property type="entry name" value="ATPase domain of HSP90 chaperone/DNA topoisomerase II/histidine kinase"/>
    <property type="match status" value="1"/>
</dbReference>
<evidence type="ECO:0000256" key="5">
    <source>
        <dbReference type="ARBA" id="ARBA00022777"/>
    </source>
</evidence>
<dbReference type="EMBL" id="CYXN01000003">
    <property type="protein sequence ID" value="CUM83940.1"/>
    <property type="molecule type" value="Genomic_DNA"/>
</dbReference>
<organism evidence="9 10">
    <name type="scientific">Faecalibacterium prausnitzii</name>
    <dbReference type="NCBI Taxonomy" id="853"/>
    <lineage>
        <taxon>Bacteria</taxon>
        <taxon>Bacillati</taxon>
        <taxon>Bacillota</taxon>
        <taxon>Clostridia</taxon>
        <taxon>Eubacteriales</taxon>
        <taxon>Oscillospiraceae</taxon>
        <taxon>Faecalibacterium</taxon>
    </lineage>
</organism>
<dbReference type="OrthoDB" id="1862883at2"/>
<evidence type="ECO:0000259" key="8">
    <source>
        <dbReference type="PROSITE" id="PS50109"/>
    </source>
</evidence>
<dbReference type="Pfam" id="PF02518">
    <property type="entry name" value="HATPase_c"/>
    <property type="match status" value="1"/>
</dbReference>
<feature type="domain" description="Histidine kinase" evidence="8">
    <location>
        <begin position="27"/>
        <end position="232"/>
    </location>
</feature>
<keyword evidence="5 9" id="KW-0418">Kinase</keyword>
<dbReference type="InterPro" id="IPR005467">
    <property type="entry name" value="His_kinase_dom"/>
</dbReference>
<keyword evidence="3 9" id="KW-0808">Transferase</keyword>
<dbReference type="InterPro" id="IPR003594">
    <property type="entry name" value="HATPase_dom"/>
</dbReference>
<evidence type="ECO:0000256" key="7">
    <source>
        <dbReference type="ARBA" id="ARBA00023012"/>
    </source>
</evidence>
<dbReference type="SMART" id="SM00387">
    <property type="entry name" value="HATPase_c"/>
    <property type="match status" value="1"/>
</dbReference>
<dbReference type="InterPro" id="IPR050980">
    <property type="entry name" value="2C_sensor_his_kinase"/>
</dbReference>
<proteinExistence type="predicted"/>
<dbReference type="RefSeq" id="WP_055185416.1">
    <property type="nucleotide sequence ID" value="NZ_CYXN01000003.1"/>
</dbReference>
<dbReference type="CDD" id="cd00075">
    <property type="entry name" value="HATPase"/>
    <property type="match status" value="1"/>
</dbReference>
<dbReference type="AlphaFoldDB" id="A0A173S0W4"/>
<evidence type="ECO:0000313" key="10">
    <source>
        <dbReference type="Proteomes" id="UP000095649"/>
    </source>
</evidence>
<keyword evidence="7" id="KW-0902">Two-component regulatory system</keyword>
<dbReference type="EC" id="2.7.13.3" evidence="2"/>